<accession>A0A544IWI5</accession>
<evidence type="ECO:0000313" key="2">
    <source>
        <dbReference type="EMBL" id="TQP07767.1"/>
    </source>
</evidence>
<reference evidence="2 3" key="1">
    <citation type="submission" date="2019-07" db="EMBL/GenBank/DDBJ databases">
        <title>Phenotypic and genotypic antimicrobial resistance traits of Vibrio cholerae non-O1/non-O139 isolated from a large Austrian lake frequently associated with cases of infection.</title>
        <authorList>
            <person name="Lepuschitz S."/>
            <person name="Baron S."/>
            <person name="Larvor E."/>
            <person name="Granier S."/>
            <person name="Pretzer C."/>
            <person name="Mach R.L."/>
            <person name="Farnleitner A.H."/>
            <person name="Ruppitsch W."/>
            <person name="Pleininger S."/>
            <person name="Indra A."/>
            <person name="Kirschner A.K.T."/>
        </authorList>
    </citation>
    <scope>NUCLEOTIDE SEQUENCE [LARGE SCALE GENOMIC DNA]</scope>
    <source>
        <strain evidence="2 3">A12JL36W90</strain>
    </source>
</reference>
<organism evidence="2 3">
    <name type="scientific">Vibrio cholerae</name>
    <dbReference type="NCBI Taxonomy" id="666"/>
    <lineage>
        <taxon>Bacteria</taxon>
        <taxon>Pseudomonadati</taxon>
        <taxon>Pseudomonadota</taxon>
        <taxon>Gammaproteobacteria</taxon>
        <taxon>Vibrionales</taxon>
        <taxon>Vibrionaceae</taxon>
        <taxon>Vibrio</taxon>
    </lineage>
</organism>
<name>A0A544IWI5_VIBCL</name>
<gene>
    <name evidence="2" type="ORF">FLM02_19495</name>
</gene>
<keyword evidence="1" id="KW-0812">Transmembrane</keyword>
<keyword evidence="1" id="KW-1133">Transmembrane helix</keyword>
<sequence>MSGTILLLAMIVCGYLNLSFWIVVPASIIAAFIGLHFTPGKADILKSRSMYWSTFFGSLPLQAILLSVLFGAGWGLNALIN</sequence>
<dbReference type="Proteomes" id="UP000319979">
    <property type="component" value="Unassembled WGS sequence"/>
</dbReference>
<evidence type="ECO:0000313" key="3">
    <source>
        <dbReference type="Proteomes" id="UP000319979"/>
    </source>
</evidence>
<keyword evidence="1" id="KW-0472">Membrane</keyword>
<dbReference type="RefSeq" id="WP_071169496.1">
    <property type="nucleotide sequence ID" value="NZ_CGHE01000147.1"/>
</dbReference>
<feature type="transmembrane region" description="Helical" evidence="1">
    <location>
        <begin position="50"/>
        <end position="76"/>
    </location>
</feature>
<dbReference type="EMBL" id="VIOS01000178">
    <property type="protein sequence ID" value="TQP07767.1"/>
    <property type="molecule type" value="Genomic_DNA"/>
</dbReference>
<evidence type="ECO:0000256" key="1">
    <source>
        <dbReference type="SAM" id="Phobius"/>
    </source>
</evidence>
<protein>
    <submittedName>
        <fullName evidence="2">Uncharacterized protein</fullName>
    </submittedName>
</protein>
<dbReference type="AlphaFoldDB" id="A0A544IWI5"/>
<feature type="transmembrane region" description="Helical" evidence="1">
    <location>
        <begin position="6"/>
        <end position="38"/>
    </location>
</feature>
<comment type="caution">
    <text evidence="2">The sequence shown here is derived from an EMBL/GenBank/DDBJ whole genome shotgun (WGS) entry which is preliminary data.</text>
</comment>
<proteinExistence type="predicted"/>